<dbReference type="NCBIfam" id="NF008277">
    <property type="entry name" value="PRK11055.1"/>
    <property type="match status" value="1"/>
</dbReference>
<dbReference type="EC" id="5.1.3.3" evidence="4 8"/>
<keyword evidence="6 8" id="KW-0413">Isomerase</keyword>
<dbReference type="InterPro" id="IPR015443">
    <property type="entry name" value="Aldose_1-epimerase"/>
</dbReference>
<dbReference type="PROSITE" id="PS00545">
    <property type="entry name" value="ALDOSE_1_EPIMERASE"/>
    <property type="match status" value="1"/>
</dbReference>
<comment type="catalytic activity">
    <reaction evidence="1 8">
        <text>alpha-D-glucose = beta-D-glucose</text>
        <dbReference type="Rhea" id="RHEA:10264"/>
        <dbReference type="ChEBI" id="CHEBI:15903"/>
        <dbReference type="ChEBI" id="CHEBI:17925"/>
        <dbReference type="EC" id="5.1.3.3"/>
    </reaction>
</comment>
<feature type="binding site" evidence="11">
    <location>
        <begin position="175"/>
        <end position="177"/>
    </location>
    <ligand>
        <name>beta-D-galactose</name>
        <dbReference type="ChEBI" id="CHEBI:27667"/>
    </ligand>
</feature>
<sequence>MQQVFFGTMPDGQDAHLWRIANAHGMTADVTDLGACLVSLRVPDGTDGLLDVVLGYDGAGAYAVNAPNFGAVVGRHANRIRGARFELDGRSYELAATERGNSLHSGPDLWSHRRWELAGLAERRIDLHLKSPDGDQGFPGALDLHVTYELTDDDALAITYAGTPTAPTIVNLTNHSYFNLNGHASGTALNHALQVAADSYTEADDALVPTGRVLDVAGTPLDLRQPRVLAEGVGTGFPALEAARGYDHNFVLDGWTHNARGVCVGDARRVATLTGDLTGIAMDVITDTPGLQVYTANYIEGESGKGGVTYHDHDAVCMETQFFPDAIHHPSFAQPVFGPERPYRSRTTFAFSREG</sequence>
<dbReference type="InterPro" id="IPR014718">
    <property type="entry name" value="GH-type_carb-bd"/>
</dbReference>
<dbReference type="AlphaFoldDB" id="A0A7S7RV20"/>
<feature type="binding site" evidence="11">
    <location>
        <begin position="78"/>
        <end position="79"/>
    </location>
    <ligand>
        <name>beta-D-galactose</name>
        <dbReference type="ChEBI" id="CHEBI:27667"/>
    </ligand>
</feature>
<evidence type="ECO:0000256" key="8">
    <source>
        <dbReference type="PIRNR" id="PIRNR005096"/>
    </source>
</evidence>
<keyword evidence="13" id="KW-1185">Reference proteome</keyword>
<accession>A0A7S7RV20</accession>
<dbReference type="CDD" id="cd09019">
    <property type="entry name" value="galactose_mutarotase_like"/>
    <property type="match status" value="1"/>
</dbReference>
<reference evidence="12 13" key="1">
    <citation type="submission" date="2020-10" db="EMBL/GenBank/DDBJ databases">
        <title>Olsenella immobilis sp.nov., isolated from the mud in a fermentation cellar used for the production of Chinese strong-flavoured liquor.</title>
        <authorList>
            <person name="Lu L."/>
        </authorList>
    </citation>
    <scope>NUCLEOTIDE SEQUENCE [LARGE SCALE GENOMIC DNA]</scope>
    <source>
        <strain evidence="12 13">LZLJ-2</strain>
    </source>
</reference>
<evidence type="ECO:0000256" key="7">
    <source>
        <dbReference type="ARBA" id="ARBA00023277"/>
    </source>
</evidence>
<dbReference type="PANTHER" id="PTHR10091:SF0">
    <property type="entry name" value="GALACTOSE MUTAROTASE"/>
    <property type="match status" value="1"/>
</dbReference>
<evidence type="ECO:0000256" key="3">
    <source>
        <dbReference type="ARBA" id="ARBA00006206"/>
    </source>
</evidence>
<protein>
    <recommendedName>
        <fullName evidence="5 8">Aldose 1-epimerase</fullName>
        <ecNumber evidence="4 8">5.1.3.3</ecNumber>
    </recommendedName>
</protein>
<evidence type="ECO:0000256" key="5">
    <source>
        <dbReference type="ARBA" id="ARBA00014165"/>
    </source>
</evidence>
<evidence type="ECO:0000313" key="12">
    <source>
        <dbReference type="EMBL" id="QOY60874.1"/>
    </source>
</evidence>
<dbReference type="UniPathway" id="UPA00242"/>
<dbReference type="RefSeq" id="WP_194371697.1">
    <property type="nucleotide sequence ID" value="NZ_CP063767.1"/>
</dbReference>
<dbReference type="Pfam" id="PF01263">
    <property type="entry name" value="Aldose_epim"/>
    <property type="match status" value="1"/>
</dbReference>
<evidence type="ECO:0000256" key="4">
    <source>
        <dbReference type="ARBA" id="ARBA00013185"/>
    </source>
</evidence>
<name>A0A7S7RV20_9ACTN</name>
<dbReference type="PANTHER" id="PTHR10091">
    <property type="entry name" value="ALDOSE-1-EPIMERASE"/>
    <property type="match status" value="1"/>
</dbReference>
<keyword evidence="7 8" id="KW-0119">Carbohydrate metabolism</keyword>
<evidence type="ECO:0000256" key="6">
    <source>
        <dbReference type="ARBA" id="ARBA00023235"/>
    </source>
</evidence>
<dbReference type="Proteomes" id="UP000593735">
    <property type="component" value="Chromosome"/>
</dbReference>
<organism evidence="12 13">
    <name type="scientific">Thermophilibacter immobilis</name>
    <dbReference type="NCBI Taxonomy" id="2779519"/>
    <lineage>
        <taxon>Bacteria</taxon>
        <taxon>Bacillati</taxon>
        <taxon>Actinomycetota</taxon>
        <taxon>Coriobacteriia</taxon>
        <taxon>Coriobacteriales</taxon>
        <taxon>Atopobiaceae</taxon>
        <taxon>Thermophilibacter</taxon>
    </lineage>
</organism>
<dbReference type="GO" id="GO:0006006">
    <property type="term" value="P:glucose metabolic process"/>
    <property type="evidence" value="ECO:0007669"/>
    <property type="project" value="TreeGrafter"/>
</dbReference>
<gene>
    <name evidence="12" type="ORF">INP52_01250</name>
</gene>
<dbReference type="InterPro" id="IPR018052">
    <property type="entry name" value="Ald1_epimerase_CS"/>
</dbReference>
<evidence type="ECO:0000256" key="9">
    <source>
        <dbReference type="PIRSR" id="PIRSR005096-1"/>
    </source>
</evidence>
<evidence type="ECO:0000256" key="1">
    <source>
        <dbReference type="ARBA" id="ARBA00001614"/>
    </source>
</evidence>
<comment type="pathway">
    <text evidence="2 8">Carbohydrate metabolism; hexose metabolism.</text>
</comment>
<feature type="active site" description="Proton donor" evidence="9">
    <location>
        <position position="175"/>
    </location>
</feature>
<comment type="similarity">
    <text evidence="3 8">Belongs to the aldose epimerase family.</text>
</comment>
<dbReference type="Gene3D" id="2.70.98.10">
    <property type="match status" value="1"/>
</dbReference>
<dbReference type="PIRSF" id="PIRSF005096">
    <property type="entry name" value="GALM"/>
    <property type="match status" value="1"/>
</dbReference>
<dbReference type="InterPro" id="IPR008183">
    <property type="entry name" value="Aldose_1/G6P_1-epimerase"/>
</dbReference>
<dbReference type="GO" id="GO:0030246">
    <property type="term" value="F:carbohydrate binding"/>
    <property type="evidence" value="ECO:0007669"/>
    <property type="project" value="InterPro"/>
</dbReference>
<evidence type="ECO:0000256" key="10">
    <source>
        <dbReference type="PIRSR" id="PIRSR005096-2"/>
    </source>
</evidence>
<proteinExistence type="inferred from homology"/>
<dbReference type="SUPFAM" id="SSF74650">
    <property type="entry name" value="Galactose mutarotase-like"/>
    <property type="match status" value="1"/>
</dbReference>
<dbReference type="GO" id="GO:0033499">
    <property type="term" value="P:galactose catabolic process via UDP-galactose, Leloir pathway"/>
    <property type="evidence" value="ECO:0007669"/>
    <property type="project" value="TreeGrafter"/>
</dbReference>
<evidence type="ECO:0000313" key="13">
    <source>
        <dbReference type="Proteomes" id="UP000593735"/>
    </source>
</evidence>
<dbReference type="GO" id="GO:0004034">
    <property type="term" value="F:aldose 1-epimerase activity"/>
    <property type="evidence" value="ECO:0007669"/>
    <property type="project" value="UniProtKB-EC"/>
</dbReference>
<feature type="active site" description="Proton acceptor" evidence="9">
    <location>
        <position position="319"/>
    </location>
</feature>
<dbReference type="KEGG" id="tio:INP52_01250"/>
<evidence type="ECO:0000256" key="2">
    <source>
        <dbReference type="ARBA" id="ARBA00005028"/>
    </source>
</evidence>
<dbReference type="InterPro" id="IPR047215">
    <property type="entry name" value="Galactose_mutarotase-like"/>
</dbReference>
<dbReference type="InterPro" id="IPR011013">
    <property type="entry name" value="Gal_mutarotase_sf_dom"/>
</dbReference>
<feature type="binding site" evidence="10">
    <location>
        <position position="247"/>
    </location>
    <ligand>
        <name>beta-D-galactose</name>
        <dbReference type="ChEBI" id="CHEBI:27667"/>
    </ligand>
</feature>
<dbReference type="EMBL" id="CP063767">
    <property type="protein sequence ID" value="QOY60874.1"/>
    <property type="molecule type" value="Genomic_DNA"/>
</dbReference>
<evidence type="ECO:0000256" key="11">
    <source>
        <dbReference type="PIRSR" id="PIRSR005096-3"/>
    </source>
</evidence>